<gene>
    <name evidence="2" type="ORF">SGRAN_3435</name>
</gene>
<dbReference type="KEGG" id="sgi:SGRAN_3435"/>
<evidence type="ECO:0000313" key="2">
    <source>
        <dbReference type="EMBL" id="AMG75778.1"/>
    </source>
</evidence>
<protein>
    <recommendedName>
        <fullName evidence="1">ChrR-like cupin domain-containing protein</fullName>
    </recommendedName>
</protein>
<evidence type="ECO:0000259" key="1">
    <source>
        <dbReference type="Pfam" id="PF12973"/>
    </source>
</evidence>
<evidence type="ECO:0000313" key="3">
    <source>
        <dbReference type="Proteomes" id="UP000058599"/>
    </source>
</evidence>
<dbReference type="SUPFAM" id="SSF51182">
    <property type="entry name" value="RmlC-like cupins"/>
    <property type="match status" value="1"/>
</dbReference>
<dbReference type="Proteomes" id="UP000058599">
    <property type="component" value="Chromosome"/>
</dbReference>
<dbReference type="InterPro" id="IPR025979">
    <property type="entry name" value="ChrR-like_cupin_dom"/>
</dbReference>
<organism evidence="2 3">
    <name type="scientific">Sphingopyxis granuli</name>
    <dbReference type="NCBI Taxonomy" id="267128"/>
    <lineage>
        <taxon>Bacteria</taxon>
        <taxon>Pseudomonadati</taxon>
        <taxon>Pseudomonadota</taxon>
        <taxon>Alphaproteobacteria</taxon>
        <taxon>Sphingomonadales</taxon>
        <taxon>Sphingomonadaceae</taxon>
        <taxon>Sphingopyxis</taxon>
    </lineage>
</organism>
<sequence length="105" mass="11604">MFQPTGLTPVSFESCEAIAIGPGCTRRDLPSRPGVRVWIVEMAPGSEWPRVDHHGEGGEDVFVLDGEVIEGDERFGVGTYLHFDPDSRHQPRTETGVRLIGFNLL</sequence>
<dbReference type="InterPro" id="IPR011051">
    <property type="entry name" value="RmlC_Cupin_sf"/>
</dbReference>
<accession>A0AA86GMT1</accession>
<dbReference type="EMBL" id="CP012199">
    <property type="protein sequence ID" value="AMG75778.1"/>
    <property type="molecule type" value="Genomic_DNA"/>
</dbReference>
<dbReference type="Gene3D" id="2.60.120.10">
    <property type="entry name" value="Jelly Rolls"/>
    <property type="match status" value="1"/>
</dbReference>
<dbReference type="RefSeq" id="WP_067185715.1">
    <property type="nucleotide sequence ID" value="NZ_CP012199.1"/>
</dbReference>
<proteinExistence type="predicted"/>
<dbReference type="AlphaFoldDB" id="A0AA86GMT1"/>
<reference evidence="2 3" key="1">
    <citation type="journal article" date="2016" name="BMC Genomics">
        <title>Genomic analysis of the nitrate-respiring Sphingopyxis granuli (formerly Sphingomonas macrogoltabida) strain TFA.</title>
        <authorList>
            <person name="Garcia-Romero I."/>
            <person name="Perez-Pulido A.J."/>
            <person name="Gonzalez-Flores Y.E."/>
            <person name="Reyes-Ramirez F."/>
            <person name="Santero E."/>
            <person name="Floriano B."/>
        </authorList>
    </citation>
    <scope>NUCLEOTIDE SEQUENCE [LARGE SCALE GENOMIC DNA]</scope>
    <source>
        <strain evidence="2 3">TFA</strain>
    </source>
</reference>
<name>A0AA86GMT1_9SPHN</name>
<keyword evidence="3" id="KW-1185">Reference proteome</keyword>
<dbReference type="Pfam" id="PF12973">
    <property type="entry name" value="Cupin_7"/>
    <property type="match status" value="1"/>
</dbReference>
<feature type="domain" description="ChrR-like cupin" evidence="1">
    <location>
        <begin position="12"/>
        <end position="95"/>
    </location>
</feature>
<dbReference type="InterPro" id="IPR014710">
    <property type="entry name" value="RmlC-like_jellyroll"/>
</dbReference>